<dbReference type="Proteomes" id="UP000565468">
    <property type="component" value="Unassembled WGS sequence"/>
</dbReference>
<dbReference type="RefSeq" id="WP_169506816.1">
    <property type="nucleotide sequence ID" value="NZ_JABBPN010000028.1"/>
</dbReference>
<dbReference type="SUPFAM" id="SSF143744">
    <property type="entry name" value="GlcG-like"/>
    <property type="match status" value="1"/>
</dbReference>
<accession>A0A848MBI0</accession>
<protein>
    <submittedName>
        <fullName evidence="1">Heme-degrading domain-containing protein</fullName>
    </submittedName>
</protein>
<dbReference type="NCBIfam" id="NF002696">
    <property type="entry name" value="PRK02487.1-5"/>
    <property type="match status" value="1"/>
</dbReference>
<dbReference type="AlphaFoldDB" id="A0A848MBI0"/>
<name>A0A848MBI0_PAELE</name>
<dbReference type="Gene3D" id="3.30.450.150">
    <property type="entry name" value="Haem-degrading domain"/>
    <property type="match status" value="1"/>
</dbReference>
<gene>
    <name evidence="1" type="ORF">HII30_20035</name>
</gene>
<keyword evidence="2" id="KW-1185">Reference proteome</keyword>
<dbReference type="EMBL" id="JABBPN010000028">
    <property type="protein sequence ID" value="NMO98045.1"/>
    <property type="molecule type" value="Genomic_DNA"/>
</dbReference>
<sequence length="160" mass="18074">MEDYSVLLSDLLRQEQELQFTEFNNNTAIKLGQLILSKAFKEGKEITVDIRKNGMTLFHAKMNNNGLGHDRWITRKINTVHHFEHSSYYIHVQMKSWNTTIQDNAFVDSMEYAAEGGCFPIIVKGAGMVGTITVSRLAGHEDHDMVVTSLEQLLLAGGIF</sequence>
<dbReference type="PIRSF" id="PIRSF008757">
    <property type="entry name" value="UCP008757"/>
    <property type="match status" value="1"/>
</dbReference>
<evidence type="ECO:0000313" key="2">
    <source>
        <dbReference type="Proteomes" id="UP000565468"/>
    </source>
</evidence>
<proteinExistence type="predicted"/>
<dbReference type="InterPro" id="IPR038084">
    <property type="entry name" value="PduO/GlcC-like_sf"/>
</dbReference>
<dbReference type="InterPro" id="IPR010371">
    <property type="entry name" value="YBR137W-like"/>
</dbReference>
<organism evidence="1 2">
    <name type="scientific">Paenibacillus lemnae</name>
    <dbReference type="NCBI Taxonomy" id="1330551"/>
    <lineage>
        <taxon>Bacteria</taxon>
        <taxon>Bacillati</taxon>
        <taxon>Bacillota</taxon>
        <taxon>Bacilli</taxon>
        <taxon>Bacillales</taxon>
        <taxon>Paenibacillaceae</taxon>
        <taxon>Paenibacillus</taxon>
    </lineage>
</organism>
<dbReference type="Pfam" id="PF03928">
    <property type="entry name" value="HbpS-like"/>
    <property type="match status" value="1"/>
</dbReference>
<dbReference type="InterPro" id="IPR005624">
    <property type="entry name" value="PduO/GlcC-like"/>
</dbReference>
<dbReference type="PANTHER" id="PTHR28255:SF1">
    <property type="entry name" value="UPF0303 PROTEIN YBR137W"/>
    <property type="match status" value="1"/>
</dbReference>
<comment type="caution">
    <text evidence="1">The sequence shown here is derived from an EMBL/GenBank/DDBJ whole genome shotgun (WGS) entry which is preliminary data.</text>
</comment>
<evidence type="ECO:0000313" key="1">
    <source>
        <dbReference type="EMBL" id="NMO98045.1"/>
    </source>
</evidence>
<dbReference type="PANTHER" id="PTHR28255">
    <property type="match status" value="1"/>
</dbReference>
<reference evidence="1 2" key="1">
    <citation type="submission" date="2020-04" db="EMBL/GenBank/DDBJ databases">
        <title>Paenibacillus algicola sp. nov., a novel marine bacterium producing alginate lyase.</title>
        <authorList>
            <person name="Huang H."/>
        </authorList>
    </citation>
    <scope>NUCLEOTIDE SEQUENCE [LARGE SCALE GENOMIC DNA]</scope>
    <source>
        <strain evidence="1 2">L7-75</strain>
    </source>
</reference>